<organism evidence="1 2">
    <name type="scientific">Austropuccinia psidii MF-1</name>
    <dbReference type="NCBI Taxonomy" id="1389203"/>
    <lineage>
        <taxon>Eukaryota</taxon>
        <taxon>Fungi</taxon>
        <taxon>Dikarya</taxon>
        <taxon>Basidiomycota</taxon>
        <taxon>Pucciniomycotina</taxon>
        <taxon>Pucciniomycetes</taxon>
        <taxon>Pucciniales</taxon>
        <taxon>Sphaerophragmiaceae</taxon>
        <taxon>Austropuccinia</taxon>
    </lineage>
</organism>
<dbReference type="PANTHER" id="PTHR11439:SF483">
    <property type="entry name" value="PEPTIDE SYNTHASE GLIP-LIKE, PUTATIVE (AFU_ORTHOLOGUE AFUA_3G12920)-RELATED"/>
    <property type="match status" value="1"/>
</dbReference>
<accession>A0A9Q3GIC0</accession>
<dbReference type="Proteomes" id="UP000765509">
    <property type="component" value="Unassembled WGS sequence"/>
</dbReference>
<gene>
    <name evidence="1" type="ORF">O181_007845</name>
</gene>
<dbReference type="CDD" id="cd09272">
    <property type="entry name" value="RNase_HI_RT_Ty1"/>
    <property type="match status" value="1"/>
</dbReference>
<dbReference type="AlphaFoldDB" id="A0A9Q3GIC0"/>
<dbReference type="OrthoDB" id="4356562at2759"/>
<evidence type="ECO:0000313" key="2">
    <source>
        <dbReference type="Proteomes" id="UP000765509"/>
    </source>
</evidence>
<comment type="caution">
    <text evidence="1">The sequence shown here is derived from an EMBL/GenBank/DDBJ whole genome shotgun (WGS) entry which is preliminary data.</text>
</comment>
<protein>
    <recommendedName>
        <fullName evidence="3">Reverse transcriptase Ty1/copia-type domain-containing protein</fullName>
    </recommendedName>
</protein>
<keyword evidence="2" id="KW-1185">Reference proteome</keyword>
<evidence type="ECO:0008006" key="3">
    <source>
        <dbReference type="Google" id="ProtNLM"/>
    </source>
</evidence>
<name>A0A9Q3GIC0_9BASI</name>
<evidence type="ECO:0000313" key="1">
    <source>
        <dbReference type="EMBL" id="MBW0468130.1"/>
    </source>
</evidence>
<reference evidence="1" key="1">
    <citation type="submission" date="2021-03" db="EMBL/GenBank/DDBJ databases">
        <title>Draft genome sequence of rust myrtle Austropuccinia psidii MF-1, a brazilian biotype.</title>
        <authorList>
            <person name="Quecine M.C."/>
            <person name="Pachon D.M.R."/>
            <person name="Bonatelli M.L."/>
            <person name="Correr F.H."/>
            <person name="Franceschini L.M."/>
            <person name="Leite T.F."/>
            <person name="Margarido G.R.A."/>
            <person name="Almeida C.A."/>
            <person name="Ferrarezi J.A."/>
            <person name="Labate C.A."/>
        </authorList>
    </citation>
    <scope>NUCLEOTIDE SEQUENCE</scope>
    <source>
        <strain evidence="1">MF-1</strain>
    </source>
</reference>
<dbReference type="EMBL" id="AVOT02001781">
    <property type="protein sequence ID" value="MBW0468130.1"/>
    <property type="molecule type" value="Genomic_DNA"/>
</dbReference>
<dbReference type="PANTHER" id="PTHR11439">
    <property type="entry name" value="GAG-POL-RELATED RETROTRANSPOSON"/>
    <property type="match status" value="1"/>
</dbReference>
<proteinExistence type="predicted"/>
<sequence>MIASNSPTAIEQFRKGLCKNFEIKWSENMKQIVGLECASGEGEVTISQTRLTNDILDAYPRRILQCDSPLPPIPTTTSNVKGIIMDATLFRLVVWSLAYLVSGLCPDLAFAINYLARHSTAHWDVLDHLVGYLLKTRGHRIILRPGECALSLWSDAGWGGKLVWSQSGFMLKLGNAPILWGSKRQTVVALSKCAAEYIALSNSTQHLIQVINQLTQLSQDFKKTIFCDNQAAVQISMDNLSHKRMRYLNHAFFFVNTGSWSDG</sequence>